<dbReference type="GO" id="GO:0005254">
    <property type="term" value="F:chloride channel activity"/>
    <property type="evidence" value="ECO:0007669"/>
    <property type="project" value="InterPro"/>
</dbReference>
<keyword evidence="5" id="KW-1185">Reference proteome</keyword>
<keyword evidence="3" id="KW-1133">Transmembrane helix</keyword>
<evidence type="ECO:0008006" key="6">
    <source>
        <dbReference type="Google" id="ProtNLM"/>
    </source>
</evidence>
<keyword evidence="1" id="KW-0175">Coiled coil</keyword>
<feature type="region of interest" description="Disordered" evidence="2">
    <location>
        <begin position="979"/>
        <end position="1072"/>
    </location>
</feature>
<feature type="compositionally biased region" description="Basic and acidic residues" evidence="2">
    <location>
        <begin position="603"/>
        <end position="615"/>
    </location>
</feature>
<feature type="compositionally biased region" description="Basic and acidic residues" evidence="2">
    <location>
        <begin position="1059"/>
        <end position="1071"/>
    </location>
</feature>
<evidence type="ECO:0000256" key="1">
    <source>
        <dbReference type="SAM" id="Coils"/>
    </source>
</evidence>
<feature type="compositionally biased region" description="Acidic residues" evidence="2">
    <location>
        <begin position="1293"/>
        <end position="1305"/>
    </location>
</feature>
<name>A0A448ZGP0_9STRA</name>
<dbReference type="Proteomes" id="UP000291116">
    <property type="component" value="Unassembled WGS sequence"/>
</dbReference>
<feature type="compositionally biased region" description="Acidic residues" evidence="2">
    <location>
        <begin position="1244"/>
        <end position="1260"/>
    </location>
</feature>
<protein>
    <recommendedName>
        <fullName evidence="6">Bestrophin homolog</fullName>
    </recommendedName>
</protein>
<feature type="compositionally biased region" description="Polar residues" evidence="2">
    <location>
        <begin position="979"/>
        <end position="1000"/>
    </location>
</feature>
<proteinExistence type="predicted"/>
<feature type="region of interest" description="Disordered" evidence="2">
    <location>
        <begin position="673"/>
        <end position="775"/>
    </location>
</feature>
<gene>
    <name evidence="4" type="ORF">PSNMU_V1.4_AUG-EV-PASAV3_0081790</name>
</gene>
<feature type="compositionally biased region" description="Low complexity" evidence="2">
    <location>
        <begin position="759"/>
        <end position="769"/>
    </location>
</feature>
<reference evidence="4 5" key="1">
    <citation type="submission" date="2019-01" db="EMBL/GenBank/DDBJ databases">
        <authorList>
            <person name="Ferrante I. M."/>
        </authorList>
    </citation>
    <scope>NUCLEOTIDE SEQUENCE [LARGE SCALE GENOMIC DNA]</scope>
    <source>
        <strain evidence="4 5">B856</strain>
    </source>
</reference>
<evidence type="ECO:0000313" key="5">
    <source>
        <dbReference type="Proteomes" id="UP000291116"/>
    </source>
</evidence>
<feature type="compositionally biased region" description="Polar residues" evidence="2">
    <location>
        <begin position="682"/>
        <end position="711"/>
    </location>
</feature>
<feature type="region of interest" description="Disordered" evidence="2">
    <location>
        <begin position="1119"/>
        <end position="1222"/>
    </location>
</feature>
<feature type="region of interest" description="Disordered" evidence="2">
    <location>
        <begin position="127"/>
        <end position="147"/>
    </location>
</feature>
<feature type="compositionally biased region" description="Basic residues" evidence="2">
    <location>
        <begin position="137"/>
        <end position="147"/>
    </location>
</feature>
<accession>A0A448ZGP0</accession>
<evidence type="ECO:0000256" key="3">
    <source>
        <dbReference type="SAM" id="Phobius"/>
    </source>
</evidence>
<sequence>MRREMAFRDDAKLCRRRRKPRARGRPVDASIKHVLLALSSSSLLLSLLLLLLLLKAPRSDPADGQHGSLGFVVSALLPPRTAAPKGTAAIRQQRAAGRTEKGSFWPPDAAVSSPLFSNRIVRGPTPVRFDDRIRTGPGRHRGAGCHGKGRSRFAFASASTSQQQRAASTSLSSVGSPTALHMVLTTPESIIEQASTVNLLDDLINESVRTSARRPIMMQFDPSSGWIWRRWKGTVFAETWISCARNMLFAVAVYIIHKTYPTVFQTHLSGFNTLWGQLLSVTTFTLTFFVNQSYALWRKCMELSRRLQGRLHDVNMNMASHAQRVIPSNPNEKSTYTASSRQILELMSRYVRLFNLLTYASFTRSHRPILTPRGLRRLVERGLMTAQEREVLVDAVIPATQRHSVVLMWMIRLFVEGRASGHIQGGHGFESETMHKFHIIRSQYGAIGDELQGRMPLAYAHIVQVLVDLILWMFPFMAFTTGMSPLLVIFGTGLLTISYQGLFDLAKQFLDPYDNENYGRGEDPLCVDTLIAETNAGSIRWLYGFEELPFSAQKLNDGELYDNLLPVRGYSVEELDQMEKEQLERELQLEEQRLREDEEAAEEERLRKEAEEKVAATESDEEEGDGSEHEHEDDLVDQDANEERVETVATHAASTDTIDEIVVENMNTIGNTSISENEERSLLSTDVTAPNATKSSSEQLTMDSNVTNSAADNPAAETARPVHKVTTLATDKRAVSSFKPSEPTKTSEQLTPDKNATISSAESSSTEATRPVHKVTTLATDKRAISTFKPSEPAKEVREEPVPSGMTTSNYLATLRMQNEKIKSLLAAADFDENELEEEIIDFELFEDLPWFDEVGADGQELRLSQQLADEVWEEEKDDVQIKNMTKEEYEARLKEIEENAENELQETVEIMSAIPGAETDGTDEKLYTVAERRQKKAPTYDQTRLDGISQLWGLPPEDLSALKEYEAPEKIDDMDFASVSQLWGGTPSAGTQTTTQNESEVVGLNDFSGISELWGSTPNEFQDDPAREDSDGGGRTSNAEIENGENGDDFPSFAGLPWHDEKGPDGKEYRLSQLLADEEWVTETSSEEAAPMTLQDYNKEVEKIITKAEEELRETEAILLSKPGTDPVGWDYDDDQLAPMSNVTSSEESEEEQEQQNIKDSDLDVLEMDVEDDYSIPDAEDDVDADISPDRSDNDAFTKTPLEGVESILSSSDESNDDTDVDLAADKEIDNAKIKDDVLNDVAIDDDQLEIESSDDDDTTTNGKIKIEPIFIEEQDENVTLEHYDETSLPENDGEWDEEDDLRL</sequence>
<organism evidence="4 5">
    <name type="scientific">Pseudo-nitzschia multistriata</name>
    <dbReference type="NCBI Taxonomy" id="183589"/>
    <lineage>
        <taxon>Eukaryota</taxon>
        <taxon>Sar</taxon>
        <taxon>Stramenopiles</taxon>
        <taxon>Ochrophyta</taxon>
        <taxon>Bacillariophyta</taxon>
        <taxon>Bacillariophyceae</taxon>
        <taxon>Bacillariophycidae</taxon>
        <taxon>Bacillariales</taxon>
        <taxon>Bacillariaceae</taxon>
        <taxon>Pseudo-nitzschia</taxon>
    </lineage>
</organism>
<feature type="compositionally biased region" description="Acidic residues" evidence="2">
    <location>
        <begin position="1164"/>
        <end position="1188"/>
    </location>
</feature>
<dbReference type="EMBL" id="CAACVS010000335">
    <property type="protein sequence ID" value="VEU41213.1"/>
    <property type="molecule type" value="Genomic_DNA"/>
</dbReference>
<dbReference type="OrthoDB" id="417078at2759"/>
<feature type="region of interest" description="Disordered" evidence="2">
    <location>
        <begin position="1242"/>
        <end position="1305"/>
    </location>
</feature>
<feature type="region of interest" description="Disordered" evidence="2">
    <location>
        <begin position="590"/>
        <end position="650"/>
    </location>
</feature>
<keyword evidence="3" id="KW-0472">Membrane</keyword>
<keyword evidence="3" id="KW-0812">Transmembrane</keyword>
<evidence type="ECO:0000256" key="2">
    <source>
        <dbReference type="SAM" id="MobiDB-lite"/>
    </source>
</evidence>
<feature type="transmembrane region" description="Helical" evidence="3">
    <location>
        <begin position="457"/>
        <end position="477"/>
    </location>
</feature>
<feature type="transmembrane region" description="Helical" evidence="3">
    <location>
        <begin position="483"/>
        <end position="503"/>
    </location>
</feature>
<feature type="compositionally biased region" description="Polar residues" evidence="2">
    <location>
        <begin position="743"/>
        <end position="758"/>
    </location>
</feature>
<feature type="coiled-coil region" evidence="1">
    <location>
        <begin position="880"/>
        <end position="911"/>
    </location>
</feature>
<evidence type="ECO:0000313" key="4">
    <source>
        <dbReference type="EMBL" id="VEU41213.1"/>
    </source>
</evidence>